<dbReference type="Gene3D" id="1.10.30.10">
    <property type="entry name" value="High mobility group box domain"/>
    <property type="match status" value="1"/>
</dbReference>
<evidence type="ECO:0000259" key="5">
    <source>
        <dbReference type="PROSITE" id="PS50118"/>
    </source>
</evidence>
<reference evidence="6 7" key="1">
    <citation type="submission" date="2018-08" db="EMBL/GenBank/DDBJ databases">
        <title>Draft genome of the lignicolous fungus Coniochaeta pulveracea.</title>
        <authorList>
            <person name="Borstlap C.J."/>
            <person name="De Witt R.N."/>
            <person name="Botha A."/>
            <person name="Volschenk H."/>
        </authorList>
    </citation>
    <scope>NUCLEOTIDE SEQUENCE [LARGE SCALE GENOMIC DNA]</scope>
    <source>
        <strain evidence="6 7">CAB683</strain>
    </source>
</reference>
<feature type="region of interest" description="Disordered" evidence="4">
    <location>
        <begin position="63"/>
        <end position="166"/>
    </location>
</feature>
<name>A0A420YJ87_9PEZI</name>
<dbReference type="InterPro" id="IPR036910">
    <property type="entry name" value="HMG_box_dom_sf"/>
</dbReference>
<dbReference type="SUPFAM" id="SSF47095">
    <property type="entry name" value="HMG-box"/>
    <property type="match status" value="1"/>
</dbReference>
<comment type="subcellular location">
    <subcellularLocation>
        <location evidence="1">Nucleus</location>
    </subcellularLocation>
</comment>
<dbReference type="EMBL" id="QVQW01000007">
    <property type="protein sequence ID" value="RKU47905.1"/>
    <property type="molecule type" value="Genomic_DNA"/>
</dbReference>
<feature type="compositionally biased region" description="Acidic residues" evidence="4">
    <location>
        <begin position="263"/>
        <end position="282"/>
    </location>
</feature>
<accession>A0A420YJ87</accession>
<keyword evidence="3" id="KW-0238">DNA-binding</keyword>
<evidence type="ECO:0000313" key="7">
    <source>
        <dbReference type="Proteomes" id="UP000275385"/>
    </source>
</evidence>
<organism evidence="6 7">
    <name type="scientific">Coniochaeta pulveracea</name>
    <dbReference type="NCBI Taxonomy" id="177199"/>
    <lineage>
        <taxon>Eukaryota</taxon>
        <taxon>Fungi</taxon>
        <taxon>Dikarya</taxon>
        <taxon>Ascomycota</taxon>
        <taxon>Pezizomycotina</taxon>
        <taxon>Sordariomycetes</taxon>
        <taxon>Sordariomycetidae</taxon>
        <taxon>Coniochaetales</taxon>
        <taxon>Coniochaetaceae</taxon>
        <taxon>Coniochaeta</taxon>
    </lineage>
</organism>
<dbReference type="CDD" id="cd00084">
    <property type="entry name" value="HMG-box_SF"/>
    <property type="match status" value="1"/>
</dbReference>
<evidence type="ECO:0000256" key="2">
    <source>
        <dbReference type="ARBA" id="ARBA00023242"/>
    </source>
</evidence>
<dbReference type="SMART" id="SM00398">
    <property type="entry name" value="HMG"/>
    <property type="match status" value="1"/>
</dbReference>
<dbReference type="AlphaFoldDB" id="A0A420YJ87"/>
<feature type="domain" description="HMG box" evidence="5">
    <location>
        <begin position="161"/>
        <end position="212"/>
    </location>
</feature>
<gene>
    <name evidence="6" type="ORF">DL546_009140</name>
</gene>
<dbReference type="GO" id="GO:0005634">
    <property type="term" value="C:nucleus"/>
    <property type="evidence" value="ECO:0007669"/>
    <property type="project" value="UniProtKB-SubCell"/>
</dbReference>
<evidence type="ECO:0000313" key="6">
    <source>
        <dbReference type="EMBL" id="RKU47905.1"/>
    </source>
</evidence>
<dbReference type="OrthoDB" id="10070927at2759"/>
<feature type="region of interest" description="Disordered" evidence="4">
    <location>
        <begin position="196"/>
        <end position="282"/>
    </location>
</feature>
<dbReference type="Proteomes" id="UP000275385">
    <property type="component" value="Unassembled WGS sequence"/>
</dbReference>
<keyword evidence="2 3" id="KW-0539">Nucleus</keyword>
<keyword evidence="7" id="KW-1185">Reference proteome</keyword>
<dbReference type="Pfam" id="PF24245">
    <property type="entry name" value="INO80F"/>
    <property type="match status" value="1"/>
</dbReference>
<feature type="compositionally biased region" description="Polar residues" evidence="4">
    <location>
        <begin position="124"/>
        <end position="145"/>
    </location>
</feature>
<feature type="compositionally biased region" description="Low complexity" evidence="4">
    <location>
        <begin position="151"/>
        <end position="166"/>
    </location>
</feature>
<feature type="compositionally biased region" description="Basic and acidic residues" evidence="4">
    <location>
        <begin position="196"/>
        <end position="206"/>
    </location>
</feature>
<protein>
    <recommendedName>
        <fullName evidence="5">HMG box domain-containing protein</fullName>
    </recommendedName>
</protein>
<evidence type="ECO:0000256" key="1">
    <source>
        <dbReference type="ARBA" id="ARBA00004123"/>
    </source>
</evidence>
<evidence type="ECO:0000256" key="4">
    <source>
        <dbReference type="SAM" id="MobiDB-lite"/>
    </source>
</evidence>
<dbReference type="InterPro" id="IPR009071">
    <property type="entry name" value="HMG_box_dom"/>
</dbReference>
<feature type="compositionally biased region" description="Low complexity" evidence="4">
    <location>
        <begin position="113"/>
        <end position="123"/>
    </location>
</feature>
<dbReference type="STRING" id="177199.A0A420YJ87"/>
<dbReference type="PROSITE" id="PS50118">
    <property type="entry name" value="HMG_BOX_2"/>
    <property type="match status" value="1"/>
</dbReference>
<dbReference type="GO" id="GO:0003677">
    <property type="term" value="F:DNA binding"/>
    <property type="evidence" value="ECO:0007669"/>
    <property type="project" value="UniProtKB-UniRule"/>
</dbReference>
<dbReference type="InterPro" id="IPR056513">
    <property type="entry name" value="INO80F"/>
</dbReference>
<feature type="DNA-binding region" description="HMG box" evidence="3">
    <location>
        <begin position="161"/>
        <end position="212"/>
    </location>
</feature>
<evidence type="ECO:0000256" key="3">
    <source>
        <dbReference type="PROSITE-ProRule" id="PRU00267"/>
    </source>
</evidence>
<comment type="caution">
    <text evidence="6">The sequence shown here is derived from an EMBL/GenBank/DDBJ whole genome shotgun (WGS) entry which is preliminary data.</text>
</comment>
<proteinExistence type="predicted"/>
<sequence>MAPASQVPPPLPPSVEEAYHRKCIQLKQRTAEVEEANAAAQLRLNRLKRQVEKMRLERAFLLEQLQRRNSTNVEDSEGSPSPPPTPKDKPLRIKRGHRKASLLANIETPPPGGSSSLGPSNLLTAQNLNTLSPSSDAYSHSQQADNHNRKATNGASSNKASKKAASAFEVFSAEVRPSIDEEDDKAVEDELARRWKELPESRREEYQSQADRNVDNAAAASSNKLRKESDRSSPSAKAVGEGEVDDDDGQRQMAEDTPLGDQRDEDVEMGNYDSGEETQGEH</sequence>